<feature type="transmembrane region" description="Helical" evidence="6">
    <location>
        <begin position="161"/>
        <end position="181"/>
    </location>
</feature>
<keyword evidence="4 6" id="KW-1133">Transmembrane helix</keyword>
<dbReference type="EMBL" id="QROO01000006">
    <property type="protein sequence ID" value="RHL39967.1"/>
    <property type="molecule type" value="Genomic_DNA"/>
</dbReference>
<accession>A0A415KUU3</accession>
<gene>
    <name evidence="7" type="ORF">DW027_05630</name>
</gene>
<dbReference type="PANTHER" id="PTHR30250:SF26">
    <property type="entry name" value="PSMA PROTEIN"/>
    <property type="match status" value="1"/>
</dbReference>
<evidence type="ECO:0000256" key="6">
    <source>
        <dbReference type="SAM" id="Phobius"/>
    </source>
</evidence>
<comment type="subcellular location">
    <subcellularLocation>
        <location evidence="1">Cell membrane</location>
        <topology evidence="1">Multi-pass membrane protein</topology>
    </subcellularLocation>
</comment>
<evidence type="ECO:0000256" key="1">
    <source>
        <dbReference type="ARBA" id="ARBA00004651"/>
    </source>
</evidence>
<keyword evidence="5 6" id="KW-0472">Membrane</keyword>
<dbReference type="GO" id="GO:0005886">
    <property type="term" value="C:plasma membrane"/>
    <property type="evidence" value="ECO:0007669"/>
    <property type="project" value="UniProtKB-SubCell"/>
</dbReference>
<feature type="transmembrane region" description="Helical" evidence="6">
    <location>
        <begin position="188"/>
        <end position="206"/>
    </location>
</feature>
<keyword evidence="3 6" id="KW-0812">Transmembrane</keyword>
<evidence type="ECO:0000256" key="5">
    <source>
        <dbReference type="ARBA" id="ARBA00023136"/>
    </source>
</evidence>
<feature type="transmembrane region" description="Helical" evidence="6">
    <location>
        <begin position="49"/>
        <end position="73"/>
    </location>
</feature>
<keyword evidence="2" id="KW-1003">Cell membrane</keyword>
<feature type="transmembrane region" description="Helical" evidence="6">
    <location>
        <begin position="239"/>
        <end position="260"/>
    </location>
</feature>
<dbReference type="RefSeq" id="WP_118218021.1">
    <property type="nucleotide sequence ID" value="NZ_JAQEAW010000001.1"/>
</dbReference>
<organism evidence="7 8">
    <name type="scientific">Bacteroides xylanisolvens</name>
    <dbReference type="NCBI Taxonomy" id="371601"/>
    <lineage>
        <taxon>Bacteria</taxon>
        <taxon>Pseudomonadati</taxon>
        <taxon>Bacteroidota</taxon>
        <taxon>Bacteroidia</taxon>
        <taxon>Bacteroidales</taxon>
        <taxon>Bacteroidaceae</taxon>
        <taxon>Bacteroides</taxon>
    </lineage>
</organism>
<dbReference type="InterPro" id="IPR050833">
    <property type="entry name" value="Poly_Biosynth_Transport"/>
</dbReference>
<feature type="transmembrane region" description="Helical" evidence="6">
    <location>
        <begin position="437"/>
        <end position="458"/>
    </location>
</feature>
<evidence type="ECO:0000313" key="8">
    <source>
        <dbReference type="Proteomes" id="UP000284495"/>
    </source>
</evidence>
<name>A0A415KUU3_9BACE</name>
<feature type="transmembrane region" description="Helical" evidence="6">
    <location>
        <begin position="16"/>
        <end position="37"/>
    </location>
</feature>
<feature type="transmembrane region" description="Helical" evidence="6">
    <location>
        <begin position="93"/>
        <end position="116"/>
    </location>
</feature>
<dbReference type="PANTHER" id="PTHR30250">
    <property type="entry name" value="PST FAMILY PREDICTED COLANIC ACID TRANSPORTER"/>
    <property type="match status" value="1"/>
</dbReference>
<dbReference type="Proteomes" id="UP000284495">
    <property type="component" value="Unassembled WGS sequence"/>
</dbReference>
<evidence type="ECO:0000256" key="4">
    <source>
        <dbReference type="ARBA" id="ARBA00022989"/>
    </source>
</evidence>
<proteinExistence type="predicted"/>
<reference evidence="7 8" key="1">
    <citation type="submission" date="2018-08" db="EMBL/GenBank/DDBJ databases">
        <title>A genome reference for cultivated species of the human gut microbiota.</title>
        <authorList>
            <person name="Zou Y."/>
            <person name="Xue W."/>
            <person name="Luo G."/>
        </authorList>
    </citation>
    <scope>NUCLEOTIDE SEQUENCE [LARGE SCALE GENOMIC DNA]</scope>
    <source>
        <strain evidence="7 8">AF38-2</strain>
    </source>
</reference>
<dbReference type="AlphaFoldDB" id="A0A415KUU3"/>
<feature type="transmembrane region" description="Helical" evidence="6">
    <location>
        <begin position="315"/>
        <end position="339"/>
    </location>
</feature>
<sequence>MSLTLDNNKRIAKNTMLLYFRMIFLLAISLFTSRIILQTLGIEDYGIYNVVGGVVTMFAFLNNAMAGATQRFLSFDMPNDDKKVLNTTFSTSLIIHLIIAFIIVILSETIGLWFLYEKMVIPTERMNAAMWVFQCAIFVMFVNIISVPYNAAIIAHEKMGAFAYISLLEAALKLIIAYSLYISPFDKLKVYAILLLVVSLIIRFVYSSYSNRHFEETHFHWTWNTNKIKEMGMFASWSLIGNLALMGVTQGLNMLLNVFFGPAINAARGIAVQVQGAVQQFANNFQTAINPQITKSYASNDFAYMHSLICKGAKFSFFMVFLLSLPFLVMADQTLSLWLKTPPAYAAGFLKIILIVSMIDSLANPLNNAVNASGKIRSYQLTNGLLMLMVLPFGYLALKVDLNPNIVFICQLAMTVCALFFKLFFAKRRTQLSLGLYVRKVLYPVMLVAIISPILPYWTYTYMESNVKSFVVTGLLCLFSTSAVIYLLGLEKSEKAVIISKLTSLVYKIHL</sequence>
<evidence type="ECO:0000256" key="2">
    <source>
        <dbReference type="ARBA" id="ARBA00022475"/>
    </source>
</evidence>
<protein>
    <submittedName>
        <fullName evidence="7">Lipopolysaccharide biosynthesis protein</fullName>
    </submittedName>
</protein>
<comment type="caution">
    <text evidence="7">The sequence shown here is derived from an EMBL/GenBank/DDBJ whole genome shotgun (WGS) entry which is preliminary data.</text>
</comment>
<feature type="transmembrane region" description="Helical" evidence="6">
    <location>
        <begin position="345"/>
        <end position="366"/>
    </location>
</feature>
<feature type="transmembrane region" description="Helical" evidence="6">
    <location>
        <begin position="378"/>
        <end position="398"/>
    </location>
</feature>
<evidence type="ECO:0000313" key="7">
    <source>
        <dbReference type="EMBL" id="RHL39967.1"/>
    </source>
</evidence>
<feature type="transmembrane region" description="Helical" evidence="6">
    <location>
        <begin position="404"/>
        <end position="425"/>
    </location>
</feature>
<evidence type="ECO:0000256" key="3">
    <source>
        <dbReference type="ARBA" id="ARBA00022692"/>
    </source>
</evidence>
<feature type="transmembrane region" description="Helical" evidence="6">
    <location>
        <begin position="470"/>
        <end position="490"/>
    </location>
</feature>
<feature type="transmembrane region" description="Helical" evidence="6">
    <location>
        <begin position="128"/>
        <end position="149"/>
    </location>
</feature>